<feature type="non-terminal residue" evidence="2">
    <location>
        <position position="228"/>
    </location>
</feature>
<evidence type="ECO:0000259" key="1">
    <source>
        <dbReference type="Pfam" id="PF09836"/>
    </source>
</evidence>
<organism evidence="2">
    <name type="scientific">marine sediment metagenome</name>
    <dbReference type="NCBI Taxonomy" id="412755"/>
    <lineage>
        <taxon>unclassified sequences</taxon>
        <taxon>metagenomes</taxon>
        <taxon>ecological metagenomes</taxon>
    </lineage>
</organism>
<evidence type="ECO:0000313" key="2">
    <source>
        <dbReference type="EMBL" id="GAH09937.1"/>
    </source>
</evidence>
<proteinExistence type="predicted"/>
<protein>
    <recommendedName>
        <fullName evidence="1">Putative DNA-binding domain-containing protein</fullName>
    </recommendedName>
</protein>
<comment type="caution">
    <text evidence="2">The sequence shown here is derived from an EMBL/GenBank/DDBJ whole genome shotgun (WGS) entry which is preliminary data.</text>
</comment>
<name>X1CQ33_9ZZZZ</name>
<gene>
    <name evidence="2" type="ORF">S01H4_55924</name>
</gene>
<dbReference type="AlphaFoldDB" id="X1CQ33"/>
<dbReference type="Pfam" id="PF09836">
    <property type="entry name" value="DUF2063"/>
    <property type="match status" value="1"/>
</dbReference>
<dbReference type="EMBL" id="BART01032343">
    <property type="protein sequence ID" value="GAH09937.1"/>
    <property type="molecule type" value="Genomic_DNA"/>
</dbReference>
<feature type="domain" description="Putative DNA-binding" evidence="1">
    <location>
        <begin position="6"/>
        <end position="97"/>
    </location>
</feature>
<dbReference type="InterPro" id="IPR044922">
    <property type="entry name" value="DUF2063_N_sf"/>
</dbReference>
<reference evidence="2" key="1">
    <citation type="journal article" date="2014" name="Front. Microbiol.">
        <title>High frequency of phylogenetically diverse reductive dehalogenase-homologous genes in deep subseafloor sedimentary metagenomes.</title>
        <authorList>
            <person name="Kawai M."/>
            <person name="Futagami T."/>
            <person name="Toyoda A."/>
            <person name="Takaki Y."/>
            <person name="Nishi S."/>
            <person name="Hori S."/>
            <person name="Arai W."/>
            <person name="Tsubouchi T."/>
            <person name="Morono Y."/>
            <person name="Uchiyama I."/>
            <person name="Ito T."/>
            <person name="Fujiyama A."/>
            <person name="Inagaki F."/>
            <person name="Takami H."/>
        </authorList>
    </citation>
    <scope>NUCLEOTIDE SEQUENCE</scope>
    <source>
        <strain evidence="2">Expedition CK06-06</strain>
    </source>
</reference>
<sequence>MKFKDFQDRFQRSILIGDDEILSHIPDGPRETKQNLLGVYRDGYALRLVEVIGNDHELLRNYLGEDAFNEMARAYIASQPSHHPNARWFTRGVPDFLKVNEPYSLHPIVSELASLEKALNDAFDGADAPVLRMSDLAAIPPQDWGQLSFMPHPTAAIIDAYTNVAAIWRALKDENEPPAVTTSKEPTRIVAWRHELMPLFREMTGEEAMMWEETVKGTNFENLCELIA</sequence>
<accession>X1CQ33</accession>
<dbReference type="Gene3D" id="1.10.150.690">
    <property type="entry name" value="DUF2063"/>
    <property type="match status" value="1"/>
</dbReference>
<dbReference type="InterPro" id="IPR018640">
    <property type="entry name" value="DUF2063"/>
</dbReference>